<dbReference type="Gene3D" id="3.90.190.10">
    <property type="entry name" value="Protein tyrosine phosphatase superfamily"/>
    <property type="match status" value="1"/>
</dbReference>
<dbReference type="SMART" id="SM00195">
    <property type="entry name" value="DSPc"/>
    <property type="match status" value="1"/>
</dbReference>
<dbReference type="EC" id="3.1.3.48" evidence="2"/>
<keyword evidence="9" id="KW-1185">Reference proteome</keyword>
<dbReference type="GO" id="GO:0043409">
    <property type="term" value="P:negative regulation of MAPK cascade"/>
    <property type="evidence" value="ECO:0007669"/>
    <property type="project" value="TreeGrafter"/>
</dbReference>
<dbReference type="PROSITE" id="PS50054">
    <property type="entry name" value="TYR_PHOSPHATASE_DUAL"/>
    <property type="match status" value="1"/>
</dbReference>
<dbReference type="InterPro" id="IPR036873">
    <property type="entry name" value="Rhodanese-like_dom_sf"/>
</dbReference>
<gene>
    <name evidence="8" type="ORF">C9374_011834</name>
</gene>
<protein>
    <recommendedName>
        <fullName evidence="2">protein-tyrosine-phosphatase</fullName>
        <ecNumber evidence="2">3.1.3.48</ecNumber>
    </recommendedName>
</protein>
<feature type="domain" description="Rhodanese" evidence="7">
    <location>
        <begin position="38"/>
        <end position="115"/>
    </location>
</feature>
<comment type="caution">
    <text evidence="8">The sequence shown here is derived from an EMBL/GenBank/DDBJ whole genome shotgun (WGS) entry which is preliminary data.</text>
</comment>
<dbReference type="RefSeq" id="XP_044542919.1">
    <property type="nucleotide sequence ID" value="XM_044687533.1"/>
</dbReference>
<dbReference type="SUPFAM" id="SSF52799">
    <property type="entry name" value="(Phosphotyrosine protein) phosphatases II"/>
    <property type="match status" value="1"/>
</dbReference>
<dbReference type="InterPro" id="IPR000387">
    <property type="entry name" value="Tyr_Pase_dom"/>
</dbReference>
<dbReference type="InterPro" id="IPR029021">
    <property type="entry name" value="Prot-tyrosine_phosphatase-like"/>
</dbReference>
<evidence type="ECO:0000313" key="8">
    <source>
        <dbReference type="EMBL" id="KAG2373745.1"/>
    </source>
</evidence>
<dbReference type="AlphaFoldDB" id="A0AA88KCC9"/>
<proteinExistence type="inferred from homology"/>
<dbReference type="CDD" id="cd14498">
    <property type="entry name" value="DSP"/>
    <property type="match status" value="1"/>
</dbReference>
<evidence type="ECO:0000313" key="9">
    <source>
        <dbReference type="Proteomes" id="UP000816034"/>
    </source>
</evidence>
<dbReference type="EMBL" id="PYSW02000051">
    <property type="protein sequence ID" value="KAG2373745.1"/>
    <property type="molecule type" value="Genomic_DNA"/>
</dbReference>
<evidence type="ECO:0000259" key="6">
    <source>
        <dbReference type="PROSITE" id="PS50056"/>
    </source>
</evidence>
<feature type="domain" description="Tyrosine-protein phosphatase" evidence="5">
    <location>
        <begin position="176"/>
        <end position="319"/>
    </location>
</feature>
<dbReference type="Pfam" id="PF00581">
    <property type="entry name" value="Rhodanese"/>
    <property type="match status" value="1"/>
</dbReference>
<dbReference type="PANTHER" id="PTHR10159">
    <property type="entry name" value="DUAL SPECIFICITY PROTEIN PHOSPHATASE"/>
    <property type="match status" value="1"/>
</dbReference>
<dbReference type="Proteomes" id="UP000816034">
    <property type="component" value="Unassembled WGS sequence"/>
</dbReference>
<dbReference type="InterPro" id="IPR016130">
    <property type="entry name" value="Tyr_Pase_AS"/>
</dbReference>
<dbReference type="InterPro" id="IPR020422">
    <property type="entry name" value="TYR_PHOSPHATASE_DUAL_dom"/>
</dbReference>
<name>A0AA88KCC9_NAELO</name>
<dbReference type="GO" id="GO:0005737">
    <property type="term" value="C:cytoplasm"/>
    <property type="evidence" value="ECO:0007669"/>
    <property type="project" value="TreeGrafter"/>
</dbReference>
<evidence type="ECO:0000256" key="2">
    <source>
        <dbReference type="ARBA" id="ARBA00013064"/>
    </source>
</evidence>
<dbReference type="InterPro" id="IPR001763">
    <property type="entry name" value="Rhodanese-like_dom"/>
</dbReference>
<evidence type="ECO:0000256" key="1">
    <source>
        <dbReference type="ARBA" id="ARBA00008601"/>
    </source>
</evidence>
<keyword evidence="4" id="KW-0904">Protein phosphatase</keyword>
<evidence type="ECO:0000256" key="4">
    <source>
        <dbReference type="ARBA" id="ARBA00022912"/>
    </source>
</evidence>
<evidence type="ECO:0000259" key="7">
    <source>
        <dbReference type="PROSITE" id="PS50206"/>
    </source>
</evidence>
<dbReference type="InterPro" id="IPR000340">
    <property type="entry name" value="Dual-sp_phosphatase_cat-dom"/>
</dbReference>
<comment type="similarity">
    <text evidence="1">Belongs to the protein-tyrosine phosphatase family. Non-receptor class dual specificity subfamily.</text>
</comment>
<evidence type="ECO:0000256" key="3">
    <source>
        <dbReference type="ARBA" id="ARBA00022801"/>
    </source>
</evidence>
<evidence type="ECO:0000259" key="5">
    <source>
        <dbReference type="PROSITE" id="PS50054"/>
    </source>
</evidence>
<sequence length="344" mass="39355">MSSPSPQQQSPLHNDTITTTYLYNEILDITSLCPCQNPKHTFALVDLRSNEAYEKSHLLAATNVDIQAILKQIDEGITEWDELLEKNPGLEAFQQSLFKKANYSNQMFIVYDQTSSLQETIDAFTRKIIPLFPRSIVIKSLKSLEGGFDEMIQKYGSAICSDFEYPETIERDSTLLPNEIVPDFLFLGAYIHAYVPKLLESLKITKIVNVTPEPHEDHILQKFGSYQIQIVDHQTMDIKQHFSEAIEFIKECKKNGERVFIHCQKGISRSASIVLAYLVAAEGLTLQQAYNLTKQARKFIKPNKGFSNQLGQFEMELNPSLTKPTYRDEASSCLERSRRRQVLY</sequence>
<keyword evidence="3" id="KW-0378">Hydrolase</keyword>
<dbReference type="PROSITE" id="PS00383">
    <property type="entry name" value="TYR_PHOSPHATASE_1"/>
    <property type="match status" value="1"/>
</dbReference>
<dbReference type="Gene3D" id="3.40.250.10">
    <property type="entry name" value="Rhodanese-like domain"/>
    <property type="match status" value="1"/>
</dbReference>
<accession>A0AA88KCC9</accession>
<feature type="domain" description="Tyrosine specific protein phosphatases" evidence="6">
    <location>
        <begin position="240"/>
        <end position="297"/>
    </location>
</feature>
<dbReference type="SUPFAM" id="SSF52821">
    <property type="entry name" value="Rhodanese/Cell cycle control phosphatase"/>
    <property type="match status" value="1"/>
</dbReference>
<dbReference type="Pfam" id="PF00782">
    <property type="entry name" value="DSPc"/>
    <property type="match status" value="1"/>
</dbReference>
<dbReference type="PROSITE" id="PS50206">
    <property type="entry name" value="RHODANESE_3"/>
    <property type="match status" value="1"/>
</dbReference>
<dbReference type="GO" id="GO:0004725">
    <property type="term" value="F:protein tyrosine phosphatase activity"/>
    <property type="evidence" value="ECO:0007669"/>
    <property type="project" value="UniProtKB-EC"/>
</dbReference>
<reference evidence="8 9" key="1">
    <citation type="journal article" date="2018" name="BMC Genomics">
        <title>The genome of Naegleria lovaniensis, the basis for a comparative approach to unravel pathogenicity factors of the human pathogenic amoeba N. fowleri.</title>
        <authorList>
            <person name="Liechti N."/>
            <person name="Schurch N."/>
            <person name="Bruggmann R."/>
            <person name="Wittwer M."/>
        </authorList>
    </citation>
    <scope>NUCLEOTIDE SEQUENCE [LARGE SCALE GENOMIC DNA]</scope>
    <source>
        <strain evidence="8 9">ATCC 30569</strain>
    </source>
</reference>
<dbReference type="GeneID" id="68104288"/>
<dbReference type="PROSITE" id="PS50056">
    <property type="entry name" value="TYR_PHOSPHATASE_2"/>
    <property type="match status" value="1"/>
</dbReference>
<dbReference type="PANTHER" id="PTHR10159:SF519">
    <property type="entry name" value="DUAL SPECIFICITY PROTEIN PHOSPHATASE MPK3"/>
    <property type="match status" value="1"/>
</dbReference>
<organism evidence="8 9">
    <name type="scientific">Naegleria lovaniensis</name>
    <name type="common">Amoeba</name>
    <dbReference type="NCBI Taxonomy" id="51637"/>
    <lineage>
        <taxon>Eukaryota</taxon>
        <taxon>Discoba</taxon>
        <taxon>Heterolobosea</taxon>
        <taxon>Tetramitia</taxon>
        <taxon>Eutetramitia</taxon>
        <taxon>Vahlkampfiidae</taxon>
        <taxon>Naegleria</taxon>
    </lineage>
</organism>